<feature type="signal peptide" evidence="2">
    <location>
        <begin position="1"/>
        <end position="21"/>
    </location>
</feature>
<evidence type="ECO:0000313" key="4">
    <source>
        <dbReference type="Proteomes" id="UP000598120"/>
    </source>
</evidence>
<evidence type="ECO:0000256" key="2">
    <source>
        <dbReference type="SAM" id="SignalP"/>
    </source>
</evidence>
<dbReference type="SMART" id="SM00248">
    <property type="entry name" value="ANK"/>
    <property type="match status" value="2"/>
</dbReference>
<comment type="caution">
    <text evidence="3">The sequence shown here is derived from an EMBL/GenBank/DDBJ whole genome shotgun (WGS) entry which is preliminary data.</text>
</comment>
<dbReference type="InterPro" id="IPR002110">
    <property type="entry name" value="Ankyrin_rpt"/>
</dbReference>
<dbReference type="PROSITE" id="PS50297">
    <property type="entry name" value="ANK_REP_REGION"/>
    <property type="match status" value="1"/>
</dbReference>
<dbReference type="InterPro" id="IPR036770">
    <property type="entry name" value="Ankyrin_rpt-contain_sf"/>
</dbReference>
<accession>A0A8J2TN37</accession>
<reference evidence="3 4" key="1">
    <citation type="journal article" date="2014" name="Int. J. Syst. Evol. Microbiol.">
        <title>Complete genome sequence of Corynebacterium casei LMG S-19264T (=DSM 44701T), isolated from a smear-ripened cheese.</title>
        <authorList>
            <consortium name="US DOE Joint Genome Institute (JGI-PGF)"/>
            <person name="Walter F."/>
            <person name="Albersmeier A."/>
            <person name="Kalinowski J."/>
            <person name="Ruckert C."/>
        </authorList>
    </citation>
    <scope>NUCLEOTIDE SEQUENCE [LARGE SCALE GENOMIC DNA]</scope>
    <source>
        <strain evidence="3 4">CGMCC 1.15295</strain>
    </source>
</reference>
<dbReference type="Gene3D" id="1.25.40.20">
    <property type="entry name" value="Ankyrin repeat-containing domain"/>
    <property type="match status" value="1"/>
</dbReference>
<evidence type="ECO:0008006" key="5">
    <source>
        <dbReference type="Google" id="ProtNLM"/>
    </source>
</evidence>
<feature type="chain" id="PRO_5035228819" description="Ankyrin repeat-containing protein" evidence="2">
    <location>
        <begin position="22"/>
        <end position="128"/>
    </location>
</feature>
<feature type="repeat" description="ANK" evidence="1">
    <location>
        <begin position="70"/>
        <end position="102"/>
    </location>
</feature>
<dbReference type="PANTHER" id="PTHR22677">
    <property type="entry name" value="ANKYRIN REPEAT DOMAIN-CONTAINING PROTEIN 60"/>
    <property type="match status" value="1"/>
</dbReference>
<name>A0A8J2TN37_9FLAO</name>
<organism evidence="3 4">
    <name type="scientific">Aquaticitalea lipolytica</name>
    <dbReference type="NCBI Taxonomy" id="1247562"/>
    <lineage>
        <taxon>Bacteria</taxon>
        <taxon>Pseudomonadati</taxon>
        <taxon>Bacteroidota</taxon>
        <taxon>Flavobacteriia</taxon>
        <taxon>Flavobacteriales</taxon>
        <taxon>Flavobacteriaceae</taxon>
        <taxon>Aquaticitalea</taxon>
    </lineage>
</organism>
<evidence type="ECO:0000313" key="3">
    <source>
        <dbReference type="EMBL" id="GFZ80425.1"/>
    </source>
</evidence>
<sequence>MKKTIVIIAIALGFSMTTLKASNQITNSNATEFVKTKSSVSPFCISIIKGDLDTVKKLIEFGADVNQKSNGMTPAMYAAKYNRVEILKLLIEKGANIEKESDKGMTAFDYAKLSNAKDALSYLEGLES</sequence>
<gene>
    <name evidence="3" type="ORF">GCM10011531_08100</name>
</gene>
<dbReference type="RefSeq" id="WP_188605054.1">
    <property type="nucleotide sequence ID" value="NZ_BMIC01000001.1"/>
</dbReference>
<keyword evidence="2" id="KW-0732">Signal</keyword>
<dbReference type="InterPro" id="IPR039323">
    <property type="entry name" value="ANKRD_45/46/60"/>
</dbReference>
<dbReference type="Proteomes" id="UP000598120">
    <property type="component" value="Unassembled WGS sequence"/>
</dbReference>
<dbReference type="Pfam" id="PF12796">
    <property type="entry name" value="Ank_2"/>
    <property type="match status" value="1"/>
</dbReference>
<dbReference type="EMBL" id="BMIC01000001">
    <property type="protein sequence ID" value="GFZ80425.1"/>
    <property type="molecule type" value="Genomic_DNA"/>
</dbReference>
<dbReference type="SUPFAM" id="SSF48403">
    <property type="entry name" value="Ankyrin repeat"/>
    <property type="match status" value="1"/>
</dbReference>
<proteinExistence type="predicted"/>
<evidence type="ECO:0000256" key="1">
    <source>
        <dbReference type="PROSITE-ProRule" id="PRU00023"/>
    </source>
</evidence>
<dbReference type="PROSITE" id="PS50088">
    <property type="entry name" value="ANK_REPEAT"/>
    <property type="match status" value="2"/>
</dbReference>
<keyword evidence="1" id="KW-0040">ANK repeat</keyword>
<feature type="repeat" description="ANK" evidence="1">
    <location>
        <begin position="38"/>
        <end position="70"/>
    </location>
</feature>
<dbReference type="AlphaFoldDB" id="A0A8J2TN37"/>
<keyword evidence="4" id="KW-1185">Reference proteome</keyword>
<protein>
    <recommendedName>
        <fullName evidence="5">Ankyrin repeat-containing protein</fullName>
    </recommendedName>
</protein>
<dbReference type="PANTHER" id="PTHR22677:SF4">
    <property type="entry name" value="USHER SYNDROME TYPE-1G PROTEIN-LIKE PROTEIN"/>
    <property type="match status" value="1"/>
</dbReference>